<comment type="catalytic activity">
    <reaction evidence="1 7">
        <text>2-C-methyl-D-erythritol 4-phosphate + CTP + H(+) = 4-CDP-2-C-methyl-D-erythritol + diphosphate</text>
        <dbReference type="Rhea" id="RHEA:13429"/>
        <dbReference type="ChEBI" id="CHEBI:15378"/>
        <dbReference type="ChEBI" id="CHEBI:33019"/>
        <dbReference type="ChEBI" id="CHEBI:37563"/>
        <dbReference type="ChEBI" id="CHEBI:57823"/>
        <dbReference type="ChEBI" id="CHEBI:58262"/>
        <dbReference type="EC" id="2.7.7.60"/>
    </reaction>
</comment>
<sequence length="263" mass="28062">MDTHGSARTSRPVTALIAAAGRGTRLGERLPKAFVALRGRSLLERSIRAMITSEVVDQIVVLVSADMEDFARDLLRRRGLPGTAPDVPAIRIVRGGGERADSVWAGLKAIEHGDGVVLIHDAARALTPPGLIARVARKVREGAQAVIPVVPVVDTIKEVAGERVVGTPDRARLRAVQTPQGFDLVSLRAANRAYFGLSEPGFVATDDASLMEWFGVPVECVPGDPMAFKITTPVDLKLARAIVDEAEPTIFEVPGHLPSTPQP</sequence>
<keyword evidence="4 7" id="KW-0808">Transferase</keyword>
<accession>A0ABM5QP95</accession>
<evidence type="ECO:0000256" key="7">
    <source>
        <dbReference type="HAMAP-Rule" id="MF_00108"/>
    </source>
</evidence>
<dbReference type="InterPro" id="IPR018294">
    <property type="entry name" value="ISPD_synthase_CS"/>
</dbReference>
<dbReference type="SUPFAM" id="SSF53448">
    <property type="entry name" value="Nucleotide-diphospho-sugar transferases"/>
    <property type="match status" value="1"/>
</dbReference>
<gene>
    <name evidence="7" type="primary">ispD</name>
    <name evidence="8" type="ORF">CATYP_08980</name>
</gene>
<reference evidence="8 9" key="1">
    <citation type="submission" date="2014-07" db="EMBL/GenBank/DDBJ databases">
        <title>Complete genome sequence of Corynebacterium atypicum DSM 44849: identifiction of the mycolic acid biosynthesis genes.</title>
        <authorList>
            <person name="Tippelt A."/>
            <person name="Mollmann S."/>
            <person name="Albersmeier A."/>
            <person name="Jaenicke S."/>
            <person name="Ruckert C."/>
            <person name="Tauch A."/>
        </authorList>
    </citation>
    <scope>NUCLEOTIDE SEQUENCE [LARGE SCALE GENOMIC DNA]</scope>
    <source>
        <strain evidence="8 9">R2070</strain>
    </source>
</reference>
<keyword evidence="5 7" id="KW-0548">Nucleotidyltransferase</keyword>
<comment type="similarity">
    <text evidence="3 7">Belongs to the IspD/TarI cytidylyltransferase family. IspD subfamily.</text>
</comment>
<evidence type="ECO:0000256" key="6">
    <source>
        <dbReference type="ARBA" id="ARBA00023229"/>
    </source>
</evidence>
<dbReference type="GO" id="GO:0016779">
    <property type="term" value="F:nucleotidyltransferase activity"/>
    <property type="evidence" value="ECO:0007669"/>
    <property type="project" value="UniProtKB-KW"/>
</dbReference>
<evidence type="ECO:0000256" key="2">
    <source>
        <dbReference type="ARBA" id="ARBA00004787"/>
    </source>
</evidence>
<organism evidence="8 9">
    <name type="scientific">Corynebacterium atypicum</name>
    <dbReference type="NCBI Taxonomy" id="191610"/>
    <lineage>
        <taxon>Bacteria</taxon>
        <taxon>Bacillati</taxon>
        <taxon>Actinomycetota</taxon>
        <taxon>Actinomycetes</taxon>
        <taxon>Mycobacteriales</taxon>
        <taxon>Corynebacteriaceae</taxon>
        <taxon>Corynebacterium</taxon>
    </lineage>
</organism>
<dbReference type="Gene3D" id="3.90.550.10">
    <property type="entry name" value="Spore Coat Polysaccharide Biosynthesis Protein SpsA, Chain A"/>
    <property type="match status" value="1"/>
</dbReference>
<evidence type="ECO:0000313" key="9">
    <source>
        <dbReference type="Proteomes" id="UP000028504"/>
    </source>
</evidence>
<feature type="site" description="Positions MEP for the nucleophilic attack" evidence="7">
    <location>
        <position position="229"/>
    </location>
</feature>
<dbReference type="EMBL" id="CP008944">
    <property type="protein sequence ID" value="AIG64672.1"/>
    <property type="molecule type" value="Genomic_DNA"/>
</dbReference>
<dbReference type="InterPro" id="IPR050088">
    <property type="entry name" value="IspD/TarI_cytidylyltransf_bact"/>
</dbReference>
<dbReference type="InterPro" id="IPR001228">
    <property type="entry name" value="IspD"/>
</dbReference>
<keyword evidence="6 7" id="KW-0414">Isoprene biosynthesis</keyword>
<dbReference type="PANTHER" id="PTHR32125">
    <property type="entry name" value="2-C-METHYL-D-ERYTHRITOL 4-PHOSPHATE CYTIDYLYLTRANSFERASE, CHLOROPLASTIC"/>
    <property type="match status" value="1"/>
</dbReference>
<keyword evidence="9" id="KW-1185">Reference proteome</keyword>
<dbReference type="EC" id="2.7.7.60" evidence="7"/>
<evidence type="ECO:0000313" key="8">
    <source>
        <dbReference type="EMBL" id="AIG64672.1"/>
    </source>
</evidence>
<evidence type="ECO:0000256" key="5">
    <source>
        <dbReference type="ARBA" id="ARBA00022695"/>
    </source>
</evidence>
<dbReference type="InterPro" id="IPR029044">
    <property type="entry name" value="Nucleotide-diphossugar_trans"/>
</dbReference>
<dbReference type="PANTHER" id="PTHR32125:SF4">
    <property type="entry name" value="2-C-METHYL-D-ERYTHRITOL 4-PHOSPHATE CYTIDYLYLTRANSFERASE, CHLOROPLASTIC"/>
    <property type="match status" value="1"/>
</dbReference>
<comment type="function">
    <text evidence="7">Catalyzes the formation of 4-diphosphocytidyl-2-C-methyl-D-erythritol from CTP and 2-C-methyl-D-erythritol 4-phosphate (MEP).</text>
</comment>
<name>A0ABM5QP95_9CORY</name>
<evidence type="ECO:0000256" key="1">
    <source>
        <dbReference type="ARBA" id="ARBA00001282"/>
    </source>
</evidence>
<feature type="site" description="Transition state stabilizer" evidence="7">
    <location>
        <position position="32"/>
    </location>
</feature>
<dbReference type="RefSeq" id="WP_038606685.1">
    <property type="nucleotide sequence ID" value="NZ_CP008944.1"/>
</dbReference>
<comment type="pathway">
    <text evidence="2 7">Isoprenoid biosynthesis; isopentenyl diphosphate biosynthesis via DXP pathway; isopentenyl diphosphate from 1-deoxy-D-xylulose 5-phosphate: step 2/6.</text>
</comment>
<evidence type="ECO:0000256" key="4">
    <source>
        <dbReference type="ARBA" id="ARBA00022679"/>
    </source>
</evidence>
<dbReference type="InterPro" id="IPR034683">
    <property type="entry name" value="IspD/TarI"/>
</dbReference>
<evidence type="ECO:0000256" key="3">
    <source>
        <dbReference type="ARBA" id="ARBA00009789"/>
    </source>
</evidence>
<protein>
    <recommendedName>
        <fullName evidence="7">2-C-methyl-D-erythritol 4-phosphate cytidylyltransferase</fullName>
        <ecNumber evidence="7">2.7.7.60</ecNumber>
    </recommendedName>
    <alternativeName>
        <fullName evidence="7">4-diphosphocytidyl-2C-methyl-D-erythritol synthase</fullName>
    </alternativeName>
    <alternativeName>
        <fullName evidence="7">MEP cytidylyltransferase</fullName>
        <shortName evidence="7">MCT</shortName>
    </alternativeName>
</protein>
<dbReference type="Pfam" id="PF01128">
    <property type="entry name" value="IspD"/>
    <property type="match status" value="1"/>
</dbReference>
<dbReference type="HAMAP" id="MF_00108">
    <property type="entry name" value="IspD"/>
    <property type="match status" value="1"/>
</dbReference>
<dbReference type="CDD" id="cd02516">
    <property type="entry name" value="CDP-ME_synthetase"/>
    <property type="match status" value="1"/>
</dbReference>
<dbReference type="PROSITE" id="PS01295">
    <property type="entry name" value="ISPD"/>
    <property type="match status" value="1"/>
</dbReference>
<dbReference type="NCBIfam" id="TIGR00453">
    <property type="entry name" value="ispD"/>
    <property type="match status" value="1"/>
</dbReference>
<feature type="site" description="Positions MEP for the nucleophilic attack" evidence="7">
    <location>
        <position position="170"/>
    </location>
</feature>
<feature type="site" description="Transition state stabilizer" evidence="7">
    <location>
        <position position="25"/>
    </location>
</feature>
<dbReference type="Proteomes" id="UP000028504">
    <property type="component" value="Chromosome"/>
</dbReference>
<proteinExistence type="inferred from homology"/>